<gene>
    <name evidence="1" type="ORF">EGI31_17750</name>
</gene>
<evidence type="ECO:0008006" key="3">
    <source>
        <dbReference type="Google" id="ProtNLM"/>
    </source>
</evidence>
<dbReference type="EMBL" id="RJUF01000176">
    <property type="protein sequence ID" value="MCP9764787.1"/>
    <property type="molecule type" value="Genomic_DNA"/>
</dbReference>
<accession>A0AAE3H5D6</accession>
<comment type="caution">
    <text evidence="1">The sequence shown here is derived from an EMBL/GenBank/DDBJ whole genome shotgun (WGS) entry which is preliminary data.</text>
</comment>
<sequence>MPKRFFHLTILFFSLLACEKDATKDLGIEKPIEPNKECKILSNTRSDGQQYQFVFKENTLQNIIGFNDFDTFIYTAGKLSRAVHSRTKNAYTLFEYNDKNQLSKITFEGTDSQGKKFSYPTVITYNNIGKIDKLVLNWPTFPDKVDTRFTYDANGNVKYITAFLNGEWETILENTEFDDKPSPYKNQKIGNILSYYMVYSLLSGGLNFTQYLNTNNVKTAVVKRGFENITYRYEYQYNTLGFPTKVDYTRTLNNRPTPMSENFSYDCEL</sequence>
<keyword evidence="2" id="KW-1185">Reference proteome</keyword>
<dbReference type="AlphaFoldDB" id="A0AAE3H5D6"/>
<evidence type="ECO:0000313" key="1">
    <source>
        <dbReference type="EMBL" id="MCP9764787.1"/>
    </source>
</evidence>
<dbReference type="RefSeq" id="WP_255038475.1">
    <property type="nucleotide sequence ID" value="NZ_RJUF01000176.1"/>
</dbReference>
<dbReference type="Proteomes" id="UP001204144">
    <property type="component" value="Unassembled WGS sequence"/>
</dbReference>
<name>A0AAE3H5D6_9BACT</name>
<reference evidence="1 2" key="1">
    <citation type="submission" date="2018-11" db="EMBL/GenBank/DDBJ databases">
        <title>Novel bacteria species description.</title>
        <authorList>
            <person name="Han J.-H."/>
        </authorList>
    </citation>
    <scope>NUCLEOTIDE SEQUENCE [LARGE SCALE GENOMIC DNA]</scope>
    <source>
        <strain evidence="1 2">KCTC23259</strain>
    </source>
</reference>
<proteinExistence type="predicted"/>
<dbReference type="PROSITE" id="PS51257">
    <property type="entry name" value="PROKAR_LIPOPROTEIN"/>
    <property type="match status" value="1"/>
</dbReference>
<organism evidence="1 2">
    <name type="scientific">Lacihabitans soyangensis</name>
    <dbReference type="NCBI Taxonomy" id="869394"/>
    <lineage>
        <taxon>Bacteria</taxon>
        <taxon>Pseudomonadati</taxon>
        <taxon>Bacteroidota</taxon>
        <taxon>Cytophagia</taxon>
        <taxon>Cytophagales</taxon>
        <taxon>Leadbetterellaceae</taxon>
        <taxon>Lacihabitans</taxon>
    </lineage>
</organism>
<protein>
    <recommendedName>
        <fullName evidence="3">DUF4595 domain-containing protein</fullName>
    </recommendedName>
</protein>
<evidence type="ECO:0000313" key="2">
    <source>
        <dbReference type="Proteomes" id="UP001204144"/>
    </source>
</evidence>